<feature type="signal peptide" evidence="1">
    <location>
        <begin position="1"/>
        <end position="19"/>
    </location>
</feature>
<sequence>MKKQLAFALIGLSSGILLTACQQNKKGETSKQDTVNTTYKEGQFGYDLEFLQKYDSVLILSNESGLGQILVSPKYQGKVFTSTADGPDGKSFGWVNYKAFSAPVDPHMNAYGGEDRLWLGPEGGPFSLYFENGKEMVYENWKTPTSIDTESWKLISADGSSAKMEKDTELKNYAGTVLTMKLNRDIKMLSNSQIESDLGIQLSDKIKSVGFSTLNSITNTGKEAWTKETGAPCLWSLDMFMPTDSTVILVPYEETAQGKIATTDYFGEIDKDRISYKDGVLYFKADGKSRGKLGLSPQRAKTIAGSYDLANGILTVTKFTIDSGKTYLNQEWTTKKDPFIGDAVNAYNDGPLEDGGQMGPFYEIESVSPAAFLKPSEKLDHSHNVYHFMGDKEQVSILLTKLFNISVQDIQSAF</sequence>
<name>A0ABW3RP74_9SPHI</name>
<comment type="caution">
    <text evidence="2">The sequence shown here is derived from an EMBL/GenBank/DDBJ whole genome shotgun (WGS) entry which is preliminary data.</text>
</comment>
<reference evidence="3" key="1">
    <citation type="journal article" date="2019" name="Int. J. Syst. Evol. Microbiol.">
        <title>The Global Catalogue of Microorganisms (GCM) 10K type strain sequencing project: providing services to taxonomists for standard genome sequencing and annotation.</title>
        <authorList>
            <consortium name="The Broad Institute Genomics Platform"/>
            <consortium name="The Broad Institute Genome Sequencing Center for Infectious Disease"/>
            <person name="Wu L."/>
            <person name="Ma J."/>
        </authorList>
    </citation>
    <scope>NUCLEOTIDE SEQUENCE [LARGE SCALE GENOMIC DNA]</scope>
    <source>
        <strain evidence="3">CCUG 52468</strain>
    </source>
</reference>
<feature type="chain" id="PRO_5045064236" evidence="1">
    <location>
        <begin position="20"/>
        <end position="414"/>
    </location>
</feature>
<gene>
    <name evidence="2" type="ORF">ACFQ2C_14775</name>
</gene>
<dbReference type="PROSITE" id="PS51257">
    <property type="entry name" value="PROKAR_LIPOPROTEIN"/>
    <property type="match status" value="1"/>
</dbReference>
<dbReference type="Proteomes" id="UP001597205">
    <property type="component" value="Unassembled WGS sequence"/>
</dbReference>
<dbReference type="EMBL" id="JBHTKY010000025">
    <property type="protein sequence ID" value="MFD1166870.1"/>
    <property type="molecule type" value="Genomic_DNA"/>
</dbReference>
<evidence type="ECO:0000313" key="3">
    <source>
        <dbReference type="Proteomes" id="UP001597205"/>
    </source>
</evidence>
<evidence type="ECO:0000313" key="2">
    <source>
        <dbReference type="EMBL" id="MFD1166870.1"/>
    </source>
</evidence>
<dbReference type="InterPro" id="IPR046713">
    <property type="entry name" value="DUF6786"/>
</dbReference>
<proteinExistence type="predicted"/>
<protein>
    <submittedName>
        <fullName evidence="2">DUF6786 family protein</fullName>
    </submittedName>
</protein>
<keyword evidence="3" id="KW-1185">Reference proteome</keyword>
<accession>A0ABW3RP74</accession>
<dbReference type="RefSeq" id="WP_099371422.1">
    <property type="nucleotide sequence ID" value="NZ_JBHTKY010000025.1"/>
</dbReference>
<evidence type="ECO:0000256" key="1">
    <source>
        <dbReference type="SAM" id="SignalP"/>
    </source>
</evidence>
<organism evidence="2 3">
    <name type="scientific">Sphingobacterium daejeonense</name>
    <dbReference type="NCBI Taxonomy" id="371142"/>
    <lineage>
        <taxon>Bacteria</taxon>
        <taxon>Pseudomonadati</taxon>
        <taxon>Bacteroidota</taxon>
        <taxon>Sphingobacteriia</taxon>
        <taxon>Sphingobacteriales</taxon>
        <taxon>Sphingobacteriaceae</taxon>
        <taxon>Sphingobacterium</taxon>
    </lineage>
</organism>
<dbReference type="Pfam" id="PF20583">
    <property type="entry name" value="DUF6786"/>
    <property type="match status" value="1"/>
</dbReference>
<keyword evidence="1" id="KW-0732">Signal</keyword>